<sequence>MYFSDTKIEFFIRSYGNDRLSDTYRSNISDIEINTFFY</sequence>
<organism evidence="1 2">
    <name type="scientific">Candidatus Jettenia ecosi</name>
    <dbReference type="NCBI Taxonomy" id="2494326"/>
    <lineage>
        <taxon>Bacteria</taxon>
        <taxon>Pseudomonadati</taxon>
        <taxon>Planctomycetota</taxon>
        <taxon>Candidatus Brocadiia</taxon>
        <taxon>Candidatus Brocadiales</taxon>
        <taxon>Candidatus Brocadiaceae</taxon>
        <taxon>Candidatus Jettenia</taxon>
    </lineage>
</organism>
<dbReference type="Proteomes" id="UP000319783">
    <property type="component" value="Unassembled WGS sequence"/>
</dbReference>
<proteinExistence type="predicted"/>
<dbReference type="AlphaFoldDB" id="A0A533QA70"/>
<name>A0A533QA70_9BACT</name>
<evidence type="ECO:0000313" key="2">
    <source>
        <dbReference type="Proteomes" id="UP000319783"/>
    </source>
</evidence>
<evidence type="ECO:0000313" key="1">
    <source>
        <dbReference type="EMBL" id="TLD41189.1"/>
    </source>
</evidence>
<comment type="caution">
    <text evidence="1">The sequence shown here is derived from an EMBL/GenBank/DDBJ whole genome shotgun (WGS) entry which is preliminary data.</text>
</comment>
<dbReference type="EMBL" id="SULG01000058">
    <property type="protein sequence ID" value="TLD41189.1"/>
    <property type="molecule type" value="Genomic_DNA"/>
</dbReference>
<protein>
    <submittedName>
        <fullName evidence="1">Uncharacterized protein</fullName>
    </submittedName>
</protein>
<reference evidence="1 2" key="1">
    <citation type="submission" date="2019-04" db="EMBL/GenBank/DDBJ databases">
        <title>Genome of a novel bacterium Candidatus Jettenia ecosi reconstructed from metagenome of an anammox bioreactor.</title>
        <authorList>
            <person name="Mardanov A.V."/>
            <person name="Beletsky A.V."/>
            <person name="Ravin N.V."/>
            <person name="Botchkova E.A."/>
            <person name="Litti Y.V."/>
            <person name="Nozhevnikova A.N."/>
        </authorList>
    </citation>
    <scope>NUCLEOTIDE SEQUENCE [LARGE SCALE GENOMIC DNA]</scope>
    <source>
        <strain evidence="1">J2</strain>
    </source>
</reference>
<accession>A0A533QA70</accession>
<gene>
    <name evidence="1" type="ORF">JETT_2527</name>
</gene>